<comment type="caution">
    <text evidence="1">The sequence shown here is derived from an EMBL/GenBank/DDBJ whole genome shotgun (WGS) entry which is preliminary data.</text>
</comment>
<evidence type="ECO:0000313" key="2">
    <source>
        <dbReference type="Proteomes" id="UP001497602"/>
    </source>
</evidence>
<sequence>MKRIAMVVIYTAEIPENLDKSEIYEELEFMNEDIVVNVHQHFDIDEDFNGQITFEKRNELLGETYQVNVDDHFSIGKA</sequence>
<organism evidence="1 2">
    <name type="scientific">Tenacibaculum vairaonense</name>
    <dbReference type="NCBI Taxonomy" id="3137860"/>
    <lineage>
        <taxon>Bacteria</taxon>
        <taxon>Pseudomonadati</taxon>
        <taxon>Bacteroidota</taxon>
        <taxon>Flavobacteriia</taxon>
        <taxon>Flavobacteriales</taxon>
        <taxon>Flavobacteriaceae</taxon>
        <taxon>Tenacibaculum</taxon>
    </lineage>
</organism>
<evidence type="ECO:0000313" key="1">
    <source>
        <dbReference type="EMBL" id="CAL2108204.1"/>
    </source>
</evidence>
<proteinExistence type="predicted"/>
<protein>
    <submittedName>
        <fullName evidence="1">Uncharacterized protein</fullName>
    </submittedName>
</protein>
<dbReference type="Proteomes" id="UP001497602">
    <property type="component" value="Unassembled WGS sequence"/>
</dbReference>
<name>A0ABP1FH73_9FLAO</name>
<gene>
    <name evidence="1" type="ORF">T190115A13A_60199</name>
</gene>
<dbReference type="EMBL" id="CAXJRC010000043">
    <property type="protein sequence ID" value="CAL2108204.1"/>
    <property type="molecule type" value="Genomic_DNA"/>
</dbReference>
<dbReference type="RefSeq" id="WP_348739779.1">
    <property type="nucleotide sequence ID" value="NZ_CAXJRC010000043.1"/>
</dbReference>
<reference evidence="1 2" key="1">
    <citation type="submission" date="2024-05" db="EMBL/GenBank/DDBJ databases">
        <authorList>
            <person name="Duchaud E."/>
        </authorList>
    </citation>
    <scope>NUCLEOTIDE SEQUENCE [LARGE SCALE GENOMIC DNA]</scope>
    <source>
        <strain evidence="1">Ena-SAMPLE-TAB-13-05-2024-13:56:06:370-140305</strain>
    </source>
</reference>
<accession>A0ABP1FH73</accession>
<keyword evidence="2" id="KW-1185">Reference proteome</keyword>